<dbReference type="InterPro" id="IPR024371">
    <property type="entry name" value="AcetylCoA_trans_1-like"/>
</dbReference>
<evidence type="ECO:0000256" key="5">
    <source>
        <dbReference type="SAM" id="MobiDB-lite"/>
    </source>
</evidence>
<dbReference type="InterPro" id="IPR036259">
    <property type="entry name" value="MFS_trans_sf"/>
</dbReference>
<feature type="transmembrane region" description="Helical" evidence="6">
    <location>
        <begin position="461"/>
        <end position="483"/>
    </location>
</feature>
<name>A0A1E4TRL3_PACTA</name>
<feature type="compositionally biased region" description="Low complexity" evidence="5">
    <location>
        <begin position="1"/>
        <end position="16"/>
    </location>
</feature>
<feature type="transmembrane region" description="Helical" evidence="6">
    <location>
        <begin position="270"/>
        <end position="289"/>
    </location>
</feature>
<dbReference type="Pfam" id="PF13000">
    <property type="entry name" value="Acatn"/>
    <property type="match status" value="2"/>
</dbReference>
<protein>
    <recommendedName>
        <fullName evidence="9">Major facilitator superfamily (MFS) profile domain-containing protein</fullName>
    </recommendedName>
</protein>
<feature type="transmembrane region" description="Helical" evidence="6">
    <location>
        <begin position="432"/>
        <end position="454"/>
    </location>
</feature>
<comment type="subcellular location">
    <subcellularLocation>
        <location evidence="1">Membrane</location>
        <topology evidence="1">Multi-pass membrane protein</topology>
    </subcellularLocation>
</comment>
<feature type="transmembrane region" description="Helical" evidence="6">
    <location>
        <begin position="219"/>
        <end position="245"/>
    </location>
</feature>
<feature type="transmembrane region" description="Helical" evidence="6">
    <location>
        <begin position="187"/>
        <end position="207"/>
    </location>
</feature>
<organism evidence="7 8">
    <name type="scientific">Pachysolen tannophilus NRRL Y-2460</name>
    <dbReference type="NCBI Taxonomy" id="669874"/>
    <lineage>
        <taxon>Eukaryota</taxon>
        <taxon>Fungi</taxon>
        <taxon>Dikarya</taxon>
        <taxon>Ascomycota</taxon>
        <taxon>Saccharomycotina</taxon>
        <taxon>Pichiomycetes</taxon>
        <taxon>Pachysolenaceae</taxon>
        <taxon>Pachysolen</taxon>
    </lineage>
</organism>
<dbReference type="STRING" id="669874.A0A1E4TRL3"/>
<keyword evidence="2 6" id="KW-0812">Transmembrane</keyword>
<keyword evidence="3 6" id="KW-1133">Transmembrane helix</keyword>
<evidence type="ECO:0000313" key="8">
    <source>
        <dbReference type="Proteomes" id="UP000094236"/>
    </source>
</evidence>
<feature type="region of interest" description="Disordered" evidence="5">
    <location>
        <begin position="1"/>
        <end position="32"/>
    </location>
</feature>
<dbReference type="Proteomes" id="UP000094236">
    <property type="component" value="Unassembled WGS sequence"/>
</dbReference>
<dbReference type="PANTHER" id="PTHR12778">
    <property type="entry name" value="SOLUTE CARRIER FAMILY 33 ACETYL-COA TRANSPORTER -RELATED"/>
    <property type="match status" value="1"/>
</dbReference>
<evidence type="ECO:0000256" key="1">
    <source>
        <dbReference type="ARBA" id="ARBA00004141"/>
    </source>
</evidence>
<dbReference type="Gene3D" id="1.20.1250.20">
    <property type="entry name" value="MFS general substrate transporter like domains"/>
    <property type="match status" value="1"/>
</dbReference>
<dbReference type="AlphaFoldDB" id="A0A1E4TRL3"/>
<keyword evidence="8" id="KW-1185">Reference proteome</keyword>
<reference evidence="8" key="1">
    <citation type="submission" date="2016-05" db="EMBL/GenBank/DDBJ databases">
        <title>Comparative genomics of biotechnologically important yeasts.</title>
        <authorList>
            <consortium name="DOE Joint Genome Institute"/>
            <person name="Riley R."/>
            <person name="Haridas S."/>
            <person name="Wolfe K.H."/>
            <person name="Lopes M.R."/>
            <person name="Hittinger C.T."/>
            <person name="Goker M."/>
            <person name="Salamov A."/>
            <person name="Wisecaver J."/>
            <person name="Long T.M."/>
            <person name="Aerts A.L."/>
            <person name="Barry K."/>
            <person name="Choi C."/>
            <person name="Clum A."/>
            <person name="Coughlan A.Y."/>
            <person name="Deshpande S."/>
            <person name="Douglass A.P."/>
            <person name="Hanson S.J."/>
            <person name="Klenk H.-P."/>
            <person name="Labutti K."/>
            <person name="Lapidus A."/>
            <person name="Lindquist E."/>
            <person name="Lipzen A."/>
            <person name="Meier-Kolthoff J.P."/>
            <person name="Ohm R.A."/>
            <person name="Otillar R.P."/>
            <person name="Pangilinan J."/>
            <person name="Peng Y."/>
            <person name="Rokas A."/>
            <person name="Rosa C.A."/>
            <person name="Scheuner C."/>
            <person name="Sibirny A.A."/>
            <person name="Slot J.C."/>
            <person name="Stielow J.B."/>
            <person name="Sun H."/>
            <person name="Kurtzman C.P."/>
            <person name="Blackwell M."/>
            <person name="Grigoriev I.V."/>
            <person name="Jeffries T.W."/>
        </authorList>
    </citation>
    <scope>NUCLEOTIDE SEQUENCE [LARGE SCALE GENOMIC DNA]</scope>
    <source>
        <strain evidence="8">NRRL Y-2460</strain>
    </source>
</reference>
<gene>
    <name evidence="7" type="ORF">PACTADRAFT_51218</name>
</gene>
<evidence type="ECO:0000256" key="3">
    <source>
        <dbReference type="ARBA" id="ARBA00022989"/>
    </source>
</evidence>
<dbReference type="PANTHER" id="PTHR12778:SF9">
    <property type="entry name" value="ACETYL-COENZYME A TRANSPORTER 1"/>
    <property type="match status" value="1"/>
</dbReference>
<proteinExistence type="predicted"/>
<evidence type="ECO:0008006" key="9">
    <source>
        <dbReference type="Google" id="ProtNLM"/>
    </source>
</evidence>
<dbReference type="InterPro" id="IPR004752">
    <property type="entry name" value="AmpG_permease/AT-1"/>
</dbReference>
<evidence type="ECO:0000313" key="7">
    <source>
        <dbReference type="EMBL" id="ODV94372.1"/>
    </source>
</evidence>
<dbReference type="GO" id="GO:0035348">
    <property type="term" value="P:acetyl-CoA transmembrane transport"/>
    <property type="evidence" value="ECO:0007669"/>
    <property type="project" value="InterPro"/>
</dbReference>
<feature type="transmembrane region" description="Helical" evidence="6">
    <location>
        <begin position="155"/>
        <end position="175"/>
    </location>
</feature>
<feature type="transmembrane region" description="Helical" evidence="6">
    <location>
        <begin position="401"/>
        <end position="420"/>
    </location>
</feature>
<dbReference type="GO" id="GO:0016020">
    <property type="term" value="C:membrane"/>
    <property type="evidence" value="ECO:0007669"/>
    <property type="project" value="UniProtKB-SubCell"/>
</dbReference>
<evidence type="ECO:0000256" key="6">
    <source>
        <dbReference type="SAM" id="Phobius"/>
    </source>
</evidence>
<evidence type="ECO:0000256" key="4">
    <source>
        <dbReference type="ARBA" id="ARBA00023136"/>
    </source>
</evidence>
<accession>A0A1E4TRL3</accession>
<keyword evidence="4 6" id="KW-0472">Membrane</keyword>
<sequence length="615" mass="68803">MANYNVNSSSTNTNSKEYNEHNVSPYGDGLSSTKSRLNSPLIGDGNVIVNSLDGSASSLSSSSADMFNNKNQTKKAMSLPRKDRPQFLILVLLYLIQGIPIGLSFGSIPYILKSSNLSYSQIGIFTLASYPYSFKLIYSPIVDSIFSKKIGRRKSWIIPVQFLSGITLILLGLRIEKLFDDIEKNLYDITFAFFTLILLCATQDIAVDGWALTILSKNALSYASTAQTVGLNIGYFLSFTIFLTFNSPEFANKYLRKIPKDYGLISLKQYLIFWGFFFILITIIITLFVPENPLKENINLKNDDSNKRNDDIELNTMDMNIVPITTANNTDGTNINSTIGHEELSPIESLKAVYKKMYNVVKLHNVKIFIILHLISKIGFQANEAATNLKLLEKGFSKEDLAITVLIDFPFEIIFGYYAGHWSSGVEPLKPWLLAFLGRLIAAFAGQFLIIAFPKSGEINGVYFILVILQHLLGSFMSTIQFVSICAFHTRIADPLIGGTYMTTLNTLSNLGGQWPKLVVLYMIDKLTKGECISADVSAVQTTNPFINEPYYNCNTATLKKQCVDNGGDCISLRDGYYFTNMLCVCIGILTYFLWIKKTAKYLEKLPASAWRVKK</sequence>
<feature type="transmembrane region" description="Helical" evidence="6">
    <location>
        <begin position="117"/>
        <end position="134"/>
    </location>
</feature>
<dbReference type="OrthoDB" id="6415790at2759"/>
<dbReference type="EMBL" id="KV454016">
    <property type="protein sequence ID" value="ODV94372.1"/>
    <property type="molecule type" value="Genomic_DNA"/>
</dbReference>
<dbReference type="GO" id="GO:0008521">
    <property type="term" value="F:acetyl-CoA transmembrane transporter activity"/>
    <property type="evidence" value="ECO:0007669"/>
    <property type="project" value="InterPro"/>
</dbReference>
<evidence type="ECO:0000256" key="2">
    <source>
        <dbReference type="ARBA" id="ARBA00022692"/>
    </source>
</evidence>
<feature type="transmembrane region" description="Helical" evidence="6">
    <location>
        <begin position="87"/>
        <end position="111"/>
    </location>
</feature>
<dbReference type="SUPFAM" id="SSF103473">
    <property type="entry name" value="MFS general substrate transporter"/>
    <property type="match status" value="1"/>
</dbReference>
<feature type="transmembrane region" description="Helical" evidence="6">
    <location>
        <begin position="576"/>
        <end position="595"/>
    </location>
</feature>